<dbReference type="Pfam" id="PF00117">
    <property type="entry name" value="GATase"/>
    <property type="match status" value="1"/>
</dbReference>
<dbReference type="PROSITE" id="PS51273">
    <property type="entry name" value="GATASE_TYPE_1"/>
    <property type="match status" value="1"/>
</dbReference>
<evidence type="ECO:0000313" key="2">
    <source>
        <dbReference type="EMBL" id="RIY39140.1"/>
    </source>
</evidence>
<dbReference type="RefSeq" id="WP_119516991.1">
    <property type="nucleotide sequence ID" value="NZ_NQYH01000020.1"/>
</dbReference>
<comment type="caution">
    <text evidence="2">The sequence shown here is derived from an EMBL/GenBank/DDBJ whole genome shotgun (WGS) entry which is preliminary data.</text>
</comment>
<evidence type="ECO:0000259" key="1">
    <source>
        <dbReference type="Pfam" id="PF00117"/>
    </source>
</evidence>
<dbReference type="Gene3D" id="3.40.50.880">
    <property type="match status" value="1"/>
</dbReference>
<dbReference type="EMBL" id="NQYH01000020">
    <property type="protein sequence ID" value="RIY39140.1"/>
    <property type="molecule type" value="Genomic_DNA"/>
</dbReference>
<protein>
    <submittedName>
        <fullName evidence="2">Glutamine amidotransferase class-I</fullName>
    </submittedName>
</protein>
<feature type="domain" description="Glutamine amidotransferase" evidence="1">
    <location>
        <begin position="22"/>
        <end position="190"/>
    </location>
</feature>
<proteinExistence type="predicted"/>
<dbReference type="PANTHER" id="PTHR42695">
    <property type="entry name" value="GLUTAMINE AMIDOTRANSFERASE YLR126C-RELATED"/>
    <property type="match status" value="1"/>
</dbReference>
<gene>
    <name evidence="2" type="ORF">CJP73_15140</name>
</gene>
<reference evidence="2 3" key="1">
    <citation type="submission" date="2017-08" db="EMBL/GenBank/DDBJ databases">
        <title>Pusillimonas indicus sp. nov., a member of the family Alcaligenaceae isolated from surface seawater.</title>
        <authorList>
            <person name="Li J."/>
        </authorList>
    </citation>
    <scope>NUCLEOTIDE SEQUENCE [LARGE SCALE GENOMIC DNA]</scope>
    <source>
        <strain evidence="2 3">L52-1-41</strain>
    </source>
</reference>
<keyword evidence="2" id="KW-0315">Glutamine amidotransferase</keyword>
<evidence type="ECO:0000313" key="3">
    <source>
        <dbReference type="Proteomes" id="UP000266206"/>
    </source>
</evidence>
<dbReference type="GO" id="GO:0005829">
    <property type="term" value="C:cytosol"/>
    <property type="evidence" value="ECO:0007669"/>
    <property type="project" value="TreeGrafter"/>
</dbReference>
<dbReference type="OrthoDB" id="9813383at2"/>
<organism evidence="2 3">
    <name type="scientific">Neopusillimonas maritima</name>
    <dbReference type="NCBI Taxonomy" id="2026239"/>
    <lineage>
        <taxon>Bacteria</taxon>
        <taxon>Pseudomonadati</taxon>
        <taxon>Pseudomonadota</taxon>
        <taxon>Betaproteobacteria</taxon>
        <taxon>Burkholderiales</taxon>
        <taxon>Alcaligenaceae</taxon>
        <taxon>Neopusillimonas</taxon>
    </lineage>
</organism>
<dbReference type="InterPro" id="IPR017926">
    <property type="entry name" value="GATASE"/>
</dbReference>
<dbReference type="SUPFAM" id="SSF52317">
    <property type="entry name" value="Class I glutamine amidotransferase-like"/>
    <property type="match status" value="1"/>
</dbReference>
<dbReference type="Proteomes" id="UP000266206">
    <property type="component" value="Unassembled WGS sequence"/>
</dbReference>
<dbReference type="AlphaFoldDB" id="A0A3A1YQB7"/>
<dbReference type="InterPro" id="IPR044992">
    <property type="entry name" value="ChyE-like"/>
</dbReference>
<name>A0A3A1YQB7_9BURK</name>
<dbReference type="PANTHER" id="PTHR42695:SF5">
    <property type="entry name" value="GLUTAMINE AMIDOTRANSFERASE YLR126C-RELATED"/>
    <property type="match status" value="1"/>
</dbReference>
<dbReference type="CDD" id="cd01741">
    <property type="entry name" value="GATase1_1"/>
    <property type="match status" value="1"/>
</dbReference>
<keyword evidence="2" id="KW-0808">Transferase</keyword>
<sequence length="240" mass="26738">MKPVAVFQHTEVGTPGTVVPILDDLGVQTQVIRVDQGEPVPENPEVFSGLVLMGGYMGVYDPFPWINQEIELIRRANELGMPVAGHCLGSQILAVALGAQVDKNHRAEIGWQSIQTENNLFSDAWWQRKPGEELLTFQWHSDTFSLPPGAVRIATNRTCENQAFVVNDLHIGMQSHFEMTPALVEAYVAKNGAFLKREREAGNPSVSSENEMFSNISERTAGLTDVLRSVYRRWVQGLKH</sequence>
<dbReference type="GO" id="GO:0016740">
    <property type="term" value="F:transferase activity"/>
    <property type="evidence" value="ECO:0007669"/>
    <property type="project" value="UniProtKB-KW"/>
</dbReference>
<dbReference type="InterPro" id="IPR029062">
    <property type="entry name" value="Class_I_gatase-like"/>
</dbReference>
<accession>A0A3A1YQB7</accession>